<evidence type="ECO:0000313" key="9">
    <source>
        <dbReference type="Proteomes" id="UP000092668"/>
    </source>
</evidence>
<feature type="domain" description="Helicase C-terminal" evidence="7">
    <location>
        <begin position="496"/>
        <end position="651"/>
    </location>
</feature>
<dbReference type="Pfam" id="PF13020">
    <property type="entry name" value="NOV_C"/>
    <property type="match status" value="1"/>
</dbReference>
<name>A0A1B8SCN8_9MYCO</name>
<dbReference type="PROSITE" id="PS51192">
    <property type="entry name" value="HELICASE_ATP_BIND_1"/>
    <property type="match status" value="1"/>
</dbReference>
<dbReference type="InterPro" id="IPR014001">
    <property type="entry name" value="Helicase_ATP-bd"/>
</dbReference>
<keyword evidence="3 8" id="KW-0347">Helicase</keyword>
<dbReference type="RefSeq" id="WP_065288964.1">
    <property type="nucleotide sequence ID" value="NZ_LFOE01000030.1"/>
</dbReference>
<comment type="caution">
    <text evidence="8">The sequence shown here is derived from an EMBL/GenBank/DDBJ whole genome shotgun (WGS) entry which is preliminary data.</text>
</comment>
<accession>A0A1B8SCN8</accession>
<dbReference type="PANTHER" id="PTHR45766:SF6">
    <property type="entry name" value="SWI_SNF-RELATED MATRIX-ASSOCIATED ACTIN-DEPENDENT REGULATOR OF CHROMATIN SUBFAMILY A-LIKE PROTEIN 1"/>
    <property type="match status" value="1"/>
</dbReference>
<dbReference type="SMART" id="SM00487">
    <property type="entry name" value="DEXDc"/>
    <property type="match status" value="1"/>
</dbReference>
<dbReference type="InterPro" id="IPR057342">
    <property type="entry name" value="DEXDc_RapA"/>
</dbReference>
<dbReference type="Proteomes" id="UP000092668">
    <property type="component" value="Unassembled WGS sequence"/>
</dbReference>
<evidence type="ECO:0000256" key="3">
    <source>
        <dbReference type="ARBA" id="ARBA00022806"/>
    </source>
</evidence>
<dbReference type="InterPro" id="IPR001650">
    <property type="entry name" value="Helicase_C-like"/>
</dbReference>
<protein>
    <submittedName>
        <fullName evidence="8">Helicase</fullName>
    </submittedName>
</protein>
<evidence type="ECO:0000256" key="1">
    <source>
        <dbReference type="ARBA" id="ARBA00022741"/>
    </source>
</evidence>
<evidence type="ECO:0000256" key="4">
    <source>
        <dbReference type="ARBA" id="ARBA00022840"/>
    </source>
</evidence>
<gene>
    <name evidence="8" type="ORF">ACT18_17340</name>
</gene>
<dbReference type="Gene3D" id="3.40.50.300">
    <property type="entry name" value="P-loop containing nucleotide triphosphate hydrolases"/>
    <property type="match status" value="1"/>
</dbReference>
<sequence>MAPVTTTRLEDLQPEVRVTGLLPDPVTILAVTPHGPDAITVTFQGINGNLGQRLLYRADEACLAVVPPESRWPFDADPLEFRLAAEALRIRMAGLHDPMVAVSTSAVDPLPHQIRAVYGELLPRTPLRFLLADDPGAGKTIMAGLYAKELMLRGDLTRMLVVAPGGLVEQWQDELATKFGMTAELLSREMINSQVDANPFTRHPLLIARMDQLARNDDLLTLLDDSEWDLIVVDEAHRMSANWWAGELDTTRRYELGQRLDRITRHLLLMTATPHSGNEASFQAFMALLDPDRFEGEYRSGAHATDTSGLMRRMVKEELLTFDGKPLFPERIAQTVPYELSPAEKNLYEEVTRYVREEMNRAERLGTDNPRARTVGFALTVLQRRLASSTHAILRSLQRRHERLQTKRREMLDPKYSGVEDDLAALNTWDRLDDPDELDADETERLEETVVDAATAAQTVAELDIEIAQLDELVGLARQVRDSGEDRKWAELRSLLLDDPLLCAEDGRPRKLIIFTEHRDTLNYLTAQVRNVLGREDAVVTIHGGTRREERRVIRENFTHNPDTRVLVATDAAGEGLNLQAAHLMINYDLPWNPNRIEQRFGRIHRIGQKNVCRLWNLVADDTREGQVFTRLLEKMETQRRAYDGHLFDVLGDAFKDQPLRKLLMDAIRYGDDPARQEELNRIVDAEVAKGCTDLIAERALARESLSAQELDRLRRQMDEARARRLQPHYVELFFRDAFKRAGGRIARREAGRYEIANVPAALRHRQRPGAAVPITTRYERVTFDTEHVDADDATRAELLAPGHPLMDTVLDATIEAHRSALESGVVLFDPADPGTEPRLIVALTAEIIDGTGTVVSKRFEFITLTPTGGAAVSGPAPYLDLQPLPDFAQAAAKSVLGGQWLTGGVDQLAASWAITHAQPAHLAQVRERLVPLIDKTRAAVQSRLTQQINYLYAEATRLRDTPTSGRPGRPRKQRQSPDKLEVRAADLEARLQLRLAACAAEAQLAASPPMVIGAALVIPAGLVGGQAATHARETAAVERRAVDMVLAAERALGREPVEMPHNNPGYDIQSTTADGQSVFIEVKGRITGADDVTITLNEVLLGKNVPATHRLALVQVSPDGPEQDQLRYLAGHFGSINLGDLAVADVRLDWAKTWAKGTDPC</sequence>
<dbReference type="PANTHER" id="PTHR45766">
    <property type="entry name" value="DNA ANNEALING HELICASE AND ENDONUCLEASE ZRANB3 FAMILY MEMBER"/>
    <property type="match status" value="1"/>
</dbReference>
<proteinExistence type="predicted"/>
<feature type="region of interest" description="Disordered" evidence="5">
    <location>
        <begin position="960"/>
        <end position="980"/>
    </location>
</feature>
<dbReference type="GO" id="GO:0004386">
    <property type="term" value="F:helicase activity"/>
    <property type="evidence" value="ECO:0007669"/>
    <property type="project" value="UniProtKB-KW"/>
</dbReference>
<keyword evidence="2" id="KW-0378">Hydrolase</keyword>
<dbReference type="InterPro" id="IPR006935">
    <property type="entry name" value="Helicase/UvrB_N"/>
</dbReference>
<dbReference type="InterPro" id="IPR038718">
    <property type="entry name" value="SNF2-like_sf"/>
</dbReference>
<dbReference type="Gene3D" id="3.40.50.10810">
    <property type="entry name" value="Tandem AAA-ATPase domain"/>
    <property type="match status" value="1"/>
</dbReference>
<keyword evidence="1" id="KW-0547">Nucleotide-binding</keyword>
<organism evidence="8 9">
    <name type="scientific">Mycolicibacter kumamotonensis</name>
    <dbReference type="NCBI Taxonomy" id="354243"/>
    <lineage>
        <taxon>Bacteria</taxon>
        <taxon>Bacillati</taxon>
        <taxon>Actinomycetota</taxon>
        <taxon>Actinomycetes</taxon>
        <taxon>Mycobacteriales</taxon>
        <taxon>Mycobacteriaceae</taxon>
        <taxon>Mycolicibacter</taxon>
    </lineage>
</organism>
<evidence type="ECO:0000259" key="7">
    <source>
        <dbReference type="PROSITE" id="PS51194"/>
    </source>
</evidence>
<dbReference type="OrthoDB" id="9814088at2"/>
<evidence type="ECO:0000259" key="6">
    <source>
        <dbReference type="PROSITE" id="PS51192"/>
    </source>
</evidence>
<dbReference type="GO" id="GO:0016787">
    <property type="term" value="F:hydrolase activity"/>
    <property type="evidence" value="ECO:0007669"/>
    <property type="project" value="UniProtKB-KW"/>
</dbReference>
<dbReference type="GO" id="GO:0003677">
    <property type="term" value="F:DNA binding"/>
    <property type="evidence" value="ECO:0007669"/>
    <property type="project" value="InterPro"/>
</dbReference>
<evidence type="ECO:0000313" key="8">
    <source>
        <dbReference type="EMBL" id="OBY30505.1"/>
    </source>
</evidence>
<keyword evidence="9" id="KW-1185">Reference proteome</keyword>
<feature type="domain" description="Helicase ATP-binding" evidence="6">
    <location>
        <begin position="120"/>
        <end position="292"/>
    </location>
</feature>
<dbReference type="SUPFAM" id="SSF52540">
    <property type="entry name" value="P-loop containing nucleoside triphosphate hydrolases"/>
    <property type="match status" value="2"/>
</dbReference>
<evidence type="ECO:0000256" key="2">
    <source>
        <dbReference type="ARBA" id="ARBA00022801"/>
    </source>
</evidence>
<dbReference type="CDD" id="cd18011">
    <property type="entry name" value="DEXDc_RapA"/>
    <property type="match status" value="1"/>
</dbReference>
<dbReference type="EMBL" id="LFOE01000030">
    <property type="protein sequence ID" value="OBY30505.1"/>
    <property type="molecule type" value="Genomic_DNA"/>
</dbReference>
<keyword evidence="4" id="KW-0067">ATP-binding</keyword>
<dbReference type="InterPro" id="IPR049730">
    <property type="entry name" value="SNF2/RAD54-like_C"/>
</dbReference>
<dbReference type="GO" id="GO:0005524">
    <property type="term" value="F:ATP binding"/>
    <property type="evidence" value="ECO:0007669"/>
    <property type="project" value="InterPro"/>
</dbReference>
<dbReference type="AlphaFoldDB" id="A0A1B8SCN8"/>
<dbReference type="CDD" id="cd18793">
    <property type="entry name" value="SF2_C_SNF"/>
    <property type="match status" value="1"/>
</dbReference>
<dbReference type="Pfam" id="PF04851">
    <property type="entry name" value="ResIII"/>
    <property type="match status" value="1"/>
</dbReference>
<evidence type="ECO:0000256" key="5">
    <source>
        <dbReference type="SAM" id="MobiDB-lite"/>
    </source>
</evidence>
<dbReference type="InterPro" id="IPR027417">
    <property type="entry name" value="P-loop_NTPase"/>
</dbReference>
<dbReference type="SMART" id="SM00490">
    <property type="entry name" value="HELICc"/>
    <property type="match status" value="1"/>
</dbReference>
<reference evidence="8 9" key="1">
    <citation type="submission" date="2015-06" db="EMBL/GenBank/DDBJ databases">
        <title>Genome sequence of Mycobacterium kumamotonense strain Roo.</title>
        <authorList>
            <person name="Greninger A.L."/>
            <person name="Cunningham G."/>
            <person name="Miller S."/>
        </authorList>
    </citation>
    <scope>NUCLEOTIDE SEQUENCE [LARGE SCALE GENOMIC DNA]</scope>
    <source>
        <strain evidence="8 9">Roo</strain>
    </source>
</reference>
<dbReference type="Pfam" id="PF00271">
    <property type="entry name" value="Helicase_C"/>
    <property type="match status" value="1"/>
</dbReference>
<dbReference type="PROSITE" id="PS51194">
    <property type="entry name" value="HELICASE_CTER"/>
    <property type="match status" value="1"/>
</dbReference>
<dbReference type="PATRIC" id="fig|354243.3.peg.3585"/>
<dbReference type="InterPro" id="IPR024975">
    <property type="entry name" value="NOV_C"/>
</dbReference>